<evidence type="ECO:0000313" key="1">
    <source>
        <dbReference type="EMBL" id="QGG96322.1"/>
    </source>
</evidence>
<reference evidence="1 2" key="1">
    <citation type="submission" date="2019-11" db="EMBL/GenBank/DDBJ databases">
        <authorList>
            <person name="He Y."/>
        </authorList>
    </citation>
    <scope>NUCLEOTIDE SEQUENCE [LARGE SCALE GENOMIC DNA]</scope>
    <source>
        <strain evidence="1 2">SCSIO 58843</strain>
    </source>
</reference>
<proteinExistence type="predicted"/>
<dbReference type="EMBL" id="CP045851">
    <property type="protein sequence ID" value="QGG96322.1"/>
    <property type="molecule type" value="Genomic_DNA"/>
</dbReference>
<sequence>MPLEGTTGLAALVVTSRDRLDLAAVAVESFVTFHPEAPVAVVVVDQLRGATVDIADSVEQLDARALDLRPDRRRDLLAVHGVARARTALVPWGVSALLDRGHRRVLSLPDDACTYRRLDDFVELADGDGVSVVPRVAVPLDDDGCWPSSSDLAREGFHDPDLISWPSTLGARRLLRWRKQQLLRSCDEGRTDAGDRPLPSFDVGLSWFGAHPTPDLGLGLSAWNRHERDVRPGPAGLEVGGWPLRTVRFDGEPAHDHARPPASTHLADLAAEHAARVAAVSAGR</sequence>
<gene>
    <name evidence="1" type="ORF">GH723_15130</name>
</gene>
<keyword evidence="2" id="KW-1185">Reference proteome</keyword>
<dbReference type="RefSeq" id="WP_153760426.1">
    <property type="nucleotide sequence ID" value="NZ_CP045851.1"/>
</dbReference>
<evidence type="ECO:0008006" key="3">
    <source>
        <dbReference type="Google" id="ProtNLM"/>
    </source>
</evidence>
<dbReference type="Proteomes" id="UP000334019">
    <property type="component" value="Chromosome"/>
</dbReference>
<evidence type="ECO:0000313" key="2">
    <source>
        <dbReference type="Proteomes" id="UP000334019"/>
    </source>
</evidence>
<dbReference type="KEGG" id="atq:GH723_15130"/>
<organism evidence="1 2">
    <name type="scientific">Actinomarinicola tropica</name>
    <dbReference type="NCBI Taxonomy" id="2789776"/>
    <lineage>
        <taxon>Bacteria</taxon>
        <taxon>Bacillati</taxon>
        <taxon>Actinomycetota</taxon>
        <taxon>Acidimicrobiia</taxon>
        <taxon>Acidimicrobiales</taxon>
        <taxon>Iamiaceae</taxon>
        <taxon>Actinomarinicola</taxon>
    </lineage>
</organism>
<name>A0A5Q2RN02_9ACTN</name>
<dbReference type="AlphaFoldDB" id="A0A5Q2RN02"/>
<accession>A0A5Q2RN02</accession>
<protein>
    <recommendedName>
        <fullName evidence="3">Glycosyltransferase family 2 protein</fullName>
    </recommendedName>
</protein>